<dbReference type="PANTHER" id="PTHR42988">
    <property type="entry name" value="PHOSPHOHYDROLASE"/>
    <property type="match status" value="1"/>
</dbReference>
<proteinExistence type="inferred from homology"/>
<reference evidence="6 7" key="1">
    <citation type="submission" date="2018-12" db="EMBL/GenBank/DDBJ databases">
        <title>Mesorhizobium carbonis sp. nov., isolated from coal mine water.</title>
        <authorList>
            <person name="Xin W."/>
            <person name="Xu Z."/>
            <person name="Xiang F."/>
            <person name="Zhang J."/>
            <person name="Xi L."/>
            <person name="Liu J."/>
        </authorList>
    </citation>
    <scope>NUCLEOTIDE SEQUENCE [LARGE SCALE GENOMIC DNA]</scope>
    <source>
        <strain evidence="6 7">B2.3</strain>
    </source>
</reference>
<dbReference type="CDD" id="cd00838">
    <property type="entry name" value="MPP_superfamily"/>
    <property type="match status" value="1"/>
</dbReference>
<organism evidence="6 7">
    <name type="scientific">Aquibium carbonis</name>
    <dbReference type="NCBI Taxonomy" id="2495581"/>
    <lineage>
        <taxon>Bacteria</taxon>
        <taxon>Pseudomonadati</taxon>
        <taxon>Pseudomonadota</taxon>
        <taxon>Alphaproteobacteria</taxon>
        <taxon>Hyphomicrobiales</taxon>
        <taxon>Phyllobacteriaceae</taxon>
        <taxon>Aquibium</taxon>
    </lineage>
</organism>
<evidence type="ECO:0000259" key="5">
    <source>
        <dbReference type="Pfam" id="PF00149"/>
    </source>
</evidence>
<dbReference type="InterPro" id="IPR029052">
    <property type="entry name" value="Metallo-depent_PP-like"/>
</dbReference>
<evidence type="ECO:0000256" key="4">
    <source>
        <dbReference type="ARBA" id="ARBA00025742"/>
    </source>
</evidence>
<gene>
    <name evidence="6" type="ORF">EJC49_02195</name>
</gene>
<dbReference type="GO" id="GO:0046872">
    <property type="term" value="F:metal ion binding"/>
    <property type="evidence" value="ECO:0007669"/>
    <property type="project" value="UniProtKB-KW"/>
</dbReference>
<keyword evidence="7" id="KW-1185">Reference proteome</keyword>
<dbReference type="Proteomes" id="UP000278398">
    <property type="component" value="Unassembled WGS sequence"/>
</dbReference>
<evidence type="ECO:0000256" key="3">
    <source>
        <dbReference type="ARBA" id="ARBA00023004"/>
    </source>
</evidence>
<dbReference type="InterPro" id="IPR004843">
    <property type="entry name" value="Calcineurin-like_PHP"/>
</dbReference>
<dbReference type="OrthoDB" id="9794568at2"/>
<comment type="caution">
    <text evidence="6">The sequence shown here is derived from an EMBL/GenBank/DDBJ whole genome shotgun (WGS) entry which is preliminary data.</text>
</comment>
<evidence type="ECO:0000313" key="6">
    <source>
        <dbReference type="EMBL" id="RST87973.1"/>
    </source>
</evidence>
<feature type="domain" description="Calcineurin-like phosphoesterase" evidence="5">
    <location>
        <begin position="2"/>
        <end position="229"/>
    </location>
</feature>
<evidence type="ECO:0000256" key="2">
    <source>
        <dbReference type="ARBA" id="ARBA00022801"/>
    </source>
</evidence>
<keyword evidence="1" id="KW-0479">Metal-binding</keyword>
<comment type="similarity">
    <text evidence="4">Belongs to the cyclic nucleotide phosphodiesterase class-III family.</text>
</comment>
<dbReference type="AlphaFoldDB" id="A0A429Z2P7"/>
<dbReference type="Pfam" id="PF00149">
    <property type="entry name" value="Metallophos"/>
    <property type="match status" value="1"/>
</dbReference>
<evidence type="ECO:0000256" key="1">
    <source>
        <dbReference type="ARBA" id="ARBA00022723"/>
    </source>
</evidence>
<protein>
    <submittedName>
        <fullName evidence="6">Metallophosphoesterase</fullName>
    </submittedName>
</protein>
<accession>A0A429Z2P7</accession>
<dbReference type="EMBL" id="RWKW01000005">
    <property type="protein sequence ID" value="RST87973.1"/>
    <property type="molecule type" value="Genomic_DNA"/>
</dbReference>
<dbReference type="PANTHER" id="PTHR42988:SF2">
    <property type="entry name" value="CYCLIC NUCLEOTIDE PHOSPHODIESTERASE CBUA0032-RELATED"/>
    <property type="match status" value="1"/>
</dbReference>
<name>A0A429Z2P7_9HYPH</name>
<sequence>MFRLAHLSDLHLGPLPDITYRELASKRITGYVNWQRNRRKAIHNGVTDALLHDMGEHNIDHLAVTGDLVNLALDAEIEVARDWLTMAGAPERLSVVPGNHDAYVPGALRKACKAWRPWMTGEKTHIRQSETGFPYLRSNGQVALIGVSSAHATAPFLALGTFRDEQAASVAKLLDVAAERGLFRVIMIHHPPVRGLTTAHKRLYGIGLFQKTIAQHGAELILHGHTHDPTLTWIEGKGHRVPVLGVTAAGQSTGGDKPPAQYNLVEIDGKPGAWRVTHSRRGIKGQLPTFIVEGSDPEDLFSAPQFDAK</sequence>
<keyword evidence="3" id="KW-0408">Iron</keyword>
<dbReference type="RefSeq" id="WP_126697828.1">
    <property type="nucleotide sequence ID" value="NZ_RWKW01000005.1"/>
</dbReference>
<evidence type="ECO:0000313" key="7">
    <source>
        <dbReference type="Proteomes" id="UP000278398"/>
    </source>
</evidence>
<keyword evidence="2" id="KW-0378">Hydrolase</keyword>
<dbReference type="SUPFAM" id="SSF56300">
    <property type="entry name" value="Metallo-dependent phosphatases"/>
    <property type="match status" value="1"/>
</dbReference>
<dbReference type="InterPro" id="IPR050884">
    <property type="entry name" value="CNP_phosphodiesterase-III"/>
</dbReference>
<dbReference type="Gene3D" id="3.60.21.10">
    <property type="match status" value="1"/>
</dbReference>
<dbReference type="GO" id="GO:0016787">
    <property type="term" value="F:hydrolase activity"/>
    <property type="evidence" value="ECO:0007669"/>
    <property type="project" value="UniProtKB-KW"/>
</dbReference>